<dbReference type="SUPFAM" id="SSF53756">
    <property type="entry name" value="UDP-Glycosyltransferase/glycogen phosphorylase"/>
    <property type="match status" value="1"/>
</dbReference>
<organism evidence="4 5">
    <name type="scientific">Legionella quinlivanii</name>
    <dbReference type="NCBI Taxonomy" id="45073"/>
    <lineage>
        <taxon>Bacteria</taxon>
        <taxon>Pseudomonadati</taxon>
        <taxon>Pseudomonadota</taxon>
        <taxon>Gammaproteobacteria</taxon>
        <taxon>Legionellales</taxon>
        <taxon>Legionellaceae</taxon>
        <taxon>Legionella</taxon>
    </lineage>
</organism>
<dbReference type="STRING" id="45073.Lqui_0810"/>
<dbReference type="RefSeq" id="WP_058506906.1">
    <property type="nucleotide sequence ID" value="NZ_CAAAIK010000015.1"/>
</dbReference>
<dbReference type="PANTHER" id="PTHR46401:SF2">
    <property type="entry name" value="GLYCOSYLTRANSFERASE WBBK-RELATED"/>
    <property type="match status" value="1"/>
</dbReference>
<reference evidence="4 5" key="1">
    <citation type="submission" date="2015-11" db="EMBL/GenBank/DDBJ databases">
        <title>Genomic analysis of 38 Legionella species identifies large and diverse effector repertoires.</title>
        <authorList>
            <person name="Burstein D."/>
            <person name="Amaro F."/>
            <person name="Zusman T."/>
            <person name="Lifshitz Z."/>
            <person name="Cohen O."/>
            <person name="Gilbert J.A."/>
            <person name="Pupko T."/>
            <person name="Shuman H.A."/>
            <person name="Segal G."/>
        </authorList>
    </citation>
    <scope>NUCLEOTIDE SEQUENCE [LARGE SCALE GENOMIC DNA]</scope>
    <source>
        <strain evidence="4 5">CDC#1442-AUS-E</strain>
    </source>
</reference>
<dbReference type="EMBL" id="LNYS01000006">
    <property type="protein sequence ID" value="KTD51966.1"/>
    <property type="molecule type" value="Genomic_DNA"/>
</dbReference>
<protein>
    <submittedName>
        <fullName evidence="4">D-inositol-3-phosphate glycosyltransferase</fullName>
        <ecNumber evidence="4">2.4.1.250</ecNumber>
    </submittedName>
</protein>
<dbReference type="Gene3D" id="3.40.50.2000">
    <property type="entry name" value="Glycogen Phosphorylase B"/>
    <property type="match status" value="1"/>
</dbReference>
<dbReference type="OrthoDB" id="9801609at2"/>
<keyword evidence="1 4" id="KW-0808">Transferase</keyword>
<evidence type="ECO:0000259" key="3">
    <source>
        <dbReference type="Pfam" id="PF00534"/>
    </source>
</evidence>
<name>A0A0W0Y5U5_9GAMM</name>
<evidence type="ECO:0000313" key="5">
    <source>
        <dbReference type="Proteomes" id="UP000054618"/>
    </source>
</evidence>
<dbReference type="InterPro" id="IPR001296">
    <property type="entry name" value="Glyco_trans_1"/>
</dbReference>
<dbReference type="PANTHER" id="PTHR46401">
    <property type="entry name" value="GLYCOSYLTRANSFERASE WBBK-RELATED"/>
    <property type="match status" value="1"/>
</dbReference>
<keyword evidence="2" id="KW-0812">Transmembrane</keyword>
<dbReference type="GO" id="GO:0009103">
    <property type="term" value="P:lipopolysaccharide biosynthetic process"/>
    <property type="evidence" value="ECO:0007669"/>
    <property type="project" value="TreeGrafter"/>
</dbReference>
<keyword evidence="2" id="KW-1133">Transmembrane helix</keyword>
<keyword evidence="2" id="KW-0472">Membrane</keyword>
<accession>A0A0W0Y5U5</accession>
<evidence type="ECO:0000256" key="2">
    <source>
        <dbReference type="SAM" id="Phobius"/>
    </source>
</evidence>
<evidence type="ECO:0000313" key="4">
    <source>
        <dbReference type="EMBL" id="KTD51966.1"/>
    </source>
</evidence>
<gene>
    <name evidence="4" type="primary">mshA</name>
    <name evidence="4" type="ORF">Lqui_0810</name>
</gene>
<proteinExistence type="predicted"/>
<dbReference type="AlphaFoldDB" id="A0A0W0Y5U5"/>
<dbReference type="Pfam" id="PF00534">
    <property type="entry name" value="Glycos_transf_1"/>
    <property type="match status" value="1"/>
</dbReference>
<dbReference type="PATRIC" id="fig|45073.5.peg.857"/>
<keyword evidence="4" id="KW-0328">Glycosyltransferase</keyword>
<dbReference type="EC" id="2.4.1.250" evidence="4"/>
<dbReference type="GO" id="GO:0102710">
    <property type="term" value="F:D-inositol-3-phosphate glycosyltransferase activity"/>
    <property type="evidence" value="ECO:0007669"/>
    <property type="project" value="UniProtKB-EC"/>
</dbReference>
<evidence type="ECO:0000256" key="1">
    <source>
        <dbReference type="ARBA" id="ARBA00022679"/>
    </source>
</evidence>
<comment type="caution">
    <text evidence="4">The sequence shown here is derived from an EMBL/GenBank/DDBJ whole genome shotgun (WGS) entry which is preliminary data.</text>
</comment>
<feature type="transmembrane region" description="Helical" evidence="2">
    <location>
        <begin position="140"/>
        <end position="167"/>
    </location>
</feature>
<dbReference type="Proteomes" id="UP000054618">
    <property type="component" value="Unassembled WGS sequence"/>
</dbReference>
<sequence>MSVKYYGIYLAYPPTVNLKHEGLGRYLASFLKGAADRQDVCFILACPSWSRQSLIELFKSENVPENNFKIISPASIPYILRCYEFYSSLRKRKQKKGRLSRFFKNEIKPRFLKIVRRSTKKLVQARTFSSLLQLLFDPGVLVLILLGLCFPVLVAIAFVCALGVYLYKTFDGKKFKKLALFKSFERRTEQAVSRLDTPKDSRVLVRLFKLMEEIEIQQLHQLIDQQPQVRAWYAPTAFWPSFNRIQGPKLMCVPDVVLSEFPIGFCDIGGNRFLDNFKALESAIYAGKYFAVYSETIKWKVLVDRYGIDPDNIAVIEHAPSTLESFVLPMHEQGKRADSLSRAYCHNLIGQALSRSKNSYIRNFRNVEFKFLFYASQFRPNKNIITLLRAYVHLLRKNLRPHKLILTGDTKAFKGVQEFIIKHSLQKEVFCLHGLSVEELAAFYKSADLIVNPSLSEGGCPFTFTEALSVGTPVVMSRISVAEEVLTDPLLQKFSFFDPYSWEDMANKMEWAIQHRQQLLEIQSKTFEQLRHRNWTHVVNEHIKVLEHISSGQQLPKSSTEQESALTEILVELVD</sequence>
<keyword evidence="5" id="KW-1185">Reference proteome</keyword>
<feature type="domain" description="Glycosyl transferase family 1" evidence="3">
    <location>
        <begin position="365"/>
        <end position="518"/>
    </location>
</feature>